<evidence type="ECO:0000256" key="11">
    <source>
        <dbReference type="ARBA" id="ARBA00022737"/>
    </source>
</evidence>
<evidence type="ECO:0000256" key="20">
    <source>
        <dbReference type="ARBA" id="ARBA00048679"/>
    </source>
</evidence>
<keyword evidence="9" id="KW-0812">Transmembrane</keyword>
<keyword evidence="15" id="KW-1133">Transmembrane helix</keyword>
<name>A0A6A6LE26_HEVBR</name>
<keyword evidence="5" id="KW-0723">Serine/threonine-protein kinase</keyword>
<keyword evidence="11" id="KW-0677">Repeat</keyword>
<evidence type="ECO:0000256" key="6">
    <source>
        <dbReference type="ARBA" id="ARBA00022553"/>
    </source>
</evidence>
<keyword evidence="8" id="KW-0808">Transferase</keyword>
<keyword evidence="17" id="KW-0675">Receptor</keyword>
<dbReference type="Pfam" id="PF00069">
    <property type="entry name" value="Pkinase"/>
    <property type="match status" value="1"/>
</dbReference>
<reference evidence="23 24" key="1">
    <citation type="journal article" date="2020" name="Mol. Plant">
        <title>The Chromosome-Based Rubber Tree Genome Provides New Insights into Spurge Genome Evolution and Rubber Biosynthesis.</title>
        <authorList>
            <person name="Liu J."/>
            <person name="Shi C."/>
            <person name="Shi C.C."/>
            <person name="Li W."/>
            <person name="Zhang Q.J."/>
            <person name="Zhang Y."/>
            <person name="Li K."/>
            <person name="Lu H.F."/>
            <person name="Shi C."/>
            <person name="Zhu S.T."/>
            <person name="Xiao Z.Y."/>
            <person name="Nan H."/>
            <person name="Yue Y."/>
            <person name="Zhu X.G."/>
            <person name="Wu Y."/>
            <person name="Hong X.N."/>
            <person name="Fan G.Y."/>
            <person name="Tong Y."/>
            <person name="Zhang D."/>
            <person name="Mao C.L."/>
            <person name="Liu Y.L."/>
            <person name="Hao S.J."/>
            <person name="Liu W.Q."/>
            <person name="Lv M.Q."/>
            <person name="Zhang H.B."/>
            <person name="Liu Y."/>
            <person name="Hu-Tang G.R."/>
            <person name="Wang J.P."/>
            <person name="Wang J.H."/>
            <person name="Sun Y.H."/>
            <person name="Ni S.B."/>
            <person name="Chen W.B."/>
            <person name="Zhang X.C."/>
            <person name="Jiao Y.N."/>
            <person name="Eichler E.E."/>
            <person name="Li G.H."/>
            <person name="Liu X."/>
            <person name="Gao L.Z."/>
        </authorList>
    </citation>
    <scope>NUCLEOTIDE SEQUENCE [LARGE SCALE GENOMIC DNA]</scope>
    <source>
        <strain evidence="24">cv. GT1</strain>
        <tissue evidence="23">Leaf</tissue>
    </source>
</reference>
<dbReference type="SUPFAM" id="SSF56112">
    <property type="entry name" value="Protein kinase-like (PK-like)"/>
    <property type="match status" value="1"/>
</dbReference>
<evidence type="ECO:0000256" key="3">
    <source>
        <dbReference type="ARBA" id="ARBA00012513"/>
    </source>
</evidence>
<dbReference type="PROSITE" id="PS00107">
    <property type="entry name" value="PROTEIN_KINASE_ATP"/>
    <property type="match status" value="1"/>
</dbReference>
<evidence type="ECO:0000256" key="1">
    <source>
        <dbReference type="ARBA" id="ARBA00004236"/>
    </source>
</evidence>
<comment type="caution">
    <text evidence="23">The sequence shown here is derived from an EMBL/GenBank/DDBJ whole genome shotgun (WGS) entry which is preliminary data.</text>
</comment>
<evidence type="ECO:0000256" key="7">
    <source>
        <dbReference type="ARBA" id="ARBA00022614"/>
    </source>
</evidence>
<evidence type="ECO:0000256" key="19">
    <source>
        <dbReference type="ARBA" id="ARBA00047899"/>
    </source>
</evidence>
<keyword evidence="6" id="KW-0597">Phosphoprotein</keyword>
<dbReference type="PROSITE" id="PS50011">
    <property type="entry name" value="PROTEIN_KINASE_DOM"/>
    <property type="match status" value="1"/>
</dbReference>
<evidence type="ECO:0000256" key="15">
    <source>
        <dbReference type="ARBA" id="ARBA00022989"/>
    </source>
</evidence>
<evidence type="ECO:0000259" key="22">
    <source>
        <dbReference type="PROSITE" id="PS50011"/>
    </source>
</evidence>
<dbReference type="InterPro" id="IPR051420">
    <property type="entry name" value="Ser_Thr_Kinases_DiverseReg"/>
</dbReference>
<dbReference type="FunFam" id="3.80.10.10:FF:000299">
    <property type="entry name" value="Piriformospora indica-insensitive protein 2"/>
    <property type="match status" value="1"/>
</dbReference>
<evidence type="ECO:0000256" key="10">
    <source>
        <dbReference type="ARBA" id="ARBA00022729"/>
    </source>
</evidence>
<comment type="catalytic activity">
    <reaction evidence="20">
        <text>L-seryl-[protein] + ATP = O-phospho-L-seryl-[protein] + ADP + H(+)</text>
        <dbReference type="Rhea" id="RHEA:17989"/>
        <dbReference type="Rhea" id="RHEA-COMP:9863"/>
        <dbReference type="Rhea" id="RHEA-COMP:11604"/>
        <dbReference type="ChEBI" id="CHEBI:15378"/>
        <dbReference type="ChEBI" id="CHEBI:29999"/>
        <dbReference type="ChEBI" id="CHEBI:30616"/>
        <dbReference type="ChEBI" id="CHEBI:83421"/>
        <dbReference type="ChEBI" id="CHEBI:456216"/>
        <dbReference type="EC" id="2.7.11.1"/>
    </reaction>
</comment>
<proteinExistence type="predicted"/>
<dbReference type="GO" id="GO:0005524">
    <property type="term" value="F:ATP binding"/>
    <property type="evidence" value="ECO:0007669"/>
    <property type="project" value="UniProtKB-UniRule"/>
</dbReference>
<evidence type="ECO:0000256" key="12">
    <source>
        <dbReference type="ARBA" id="ARBA00022741"/>
    </source>
</evidence>
<dbReference type="GO" id="GO:0004674">
    <property type="term" value="F:protein serine/threonine kinase activity"/>
    <property type="evidence" value="ECO:0007669"/>
    <property type="project" value="UniProtKB-KW"/>
</dbReference>
<dbReference type="InterPro" id="IPR011009">
    <property type="entry name" value="Kinase-like_dom_sf"/>
</dbReference>
<evidence type="ECO:0000313" key="23">
    <source>
        <dbReference type="EMBL" id="KAF2299681.1"/>
    </source>
</evidence>
<feature type="binding site" evidence="21">
    <location>
        <position position="74"/>
    </location>
    <ligand>
        <name>ATP</name>
        <dbReference type="ChEBI" id="CHEBI:30616"/>
    </ligand>
</feature>
<keyword evidence="18" id="KW-0325">Glycoprotein</keyword>
<evidence type="ECO:0000256" key="5">
    <source>
        <dbReference type="ARBA" id="ARBA00022527"/>
    </source>
</evidence>
<dbReference type="InterPro" id="IPR001611">
    <property type="entry name" value="Leu-rich_rpt"/>
</dbReference>
<dbReference type="Gene3D" id="1.10.510.10">
    <property type="entry name" value="Transferase(Phosphotransferase) domain 1"/>
    <property type="match status" value="1"/>
</dbReference>
<dbReference type="PANTHER" id="PTHR48005:SF95">
    <property type="entry name" value="PROTEIN KINASE DOMAIN-CONTAINING PROTEIN"/>
    <property type="match status" value="1"/>
</dbReference>
<organism evidence="23 24">
    <name type="scientific">Hevea brasiliensis</name>
    <name type="common">Para rubber tree</name>
    <name type="synonym">Siphonia brasiliensis</name>
    <dbReference type="NCBI Taxonomy" id="3981"/>
    <lineage>
        <taxon>Eukaryota</taxon>
        <taxon>Viridiplantae</taxon>
        <taxon>Streptophyta</taxon>
        <taxon>Embryophyta</taxon>
        <taxon>Tracheophyta</taxon>
        <taxon>Spermatophyta</taxon>
        <taxon>Magnoliopsida</taxon>
        <taxon>eudicotyledons</taxon>
        <taxon>Gunneridae</taxon>
        <taxon>Pentapetalae</taxon>
        <taxon>rosids</taxon>
        <taxon>fabids</taxon>
        <taxon>Malpighiales</taxon>
        <taxon>Euphorbiaceae</taxon>
        <taxon>Crotonoideae</taxon>
        <taxon>Micrandreae</taxon>
        <taxon>Hevea</taxon>
    </lineage>
</organism>
<evidence type="ECO:0000256" key="17">
    <source>
        <dbReference type="ARBA" id="ARBA00023170"/>
    </source>
</evidence>
<dbReference type="Proteomes" id="UP000467840">
    <property type="component" value="Chromosome 4"/>
</dbReference>
<dbReference type="EC" id="2.7.11.1" evidence="3"/>
<dbReference type="Gene3D" id="3.30.200.20">
    <property type="entry name" value="Phosphorylase Kinase, domain 1"/>
    <property type="match status" value="1"/>
</dbReference>
<evidence type="ECO:0000256" key="21">
    <source>
        <dbReference type="PROSITE-ProRule" id="PRU10141"/>
    </source>
</evidence>
<comment type="subcellular location">
    <subcellularLocation>
        <location evidence="1">Cell membrane</location>
    </subcellularLocation>
    <subcellularLocation>
        <location evidence="2">Membrane</location>
        <topology evidence="2">Single-pass type I membrane protein</topology>
    </subcellularLocation>
</comment>
<keyword evidence="10" id="KW-0732">Signal</keyword>
<dbReference type="Pfam" id="PF00560">
    <property type="entry name" value="LRR_1"/>
    <property type="match status" value="5"/>
</dbReference>
<dbReference type="InterPro" id="IPR017441">
    <property type="entry name" value="Protein_kinase_ATP_BS"/>
</dbReference>
<evidence type="ECO:0000256" key="8">
    <source>
        <dbReference type="ARBA" id="ARBA00022679"/>
    </source>
</evidence>
<evidence type="ECO:0000256" key="18">
    <source>
        <dbReference type="ARBA" id="ARBA00023180"/>
    </source>
</evidence>
<evidence type="ECO:0000256" key="9">
    <source>
        <dbReference type="ARBA" id="ARBA00022692"/>
    </source>
</evidence>
<dbReference type="PANTHER" id="PTHR48005">
    <property type="entry name" value="LEUCINE RICH REPEAT KINASE 2"/>
    <property type="match status" value="1"/>
</dbReference>
<dbReference type="EMBL" id="JAAGAX010000010">
    <property type="protein sequence ID" value="KAF2299681.1"/>
    <property type="molecule type" value="Genomic_DNA"/>
</dbReference>
<dbReference type="Gene3D" id="3.80.10.10">
    <property type="entry name" value="Ribonuclease Inhibitor"/>
    <property type="match status" value="3"/>
</dbReference>
<sequence>MLFSFRTRKRGSVTGSNMNNEELLSISIFDGKIMHREIIEATKNFDSMYCIGEGRFGRVYKAELLSGDTVAVKKFHSLPHDEMTDQKEFLNEIRVLTEVRHRNVVKFYGFCSHVRHTFLVYEYLPRGSLATILCNDEAAKEFGWDKRLTVIKGVAYALYHMHHECIPPIVHRDISSKNVLLDSEYEAHVSDFGTAKLLNLDSSNRTMLAGTYGYVAPDSNSLSSPIPSTFGNLKYLTVLHMFQNKLSGPIPQQIGNLKSLNKLSLWGNYLSGPIPTTLCGLTNLTLLPLYENKPSGPIPNEVGNLKFISDLELSENQLSGPISASLGSVVDGREIMVQFAKYGPNDERIHKGRTVKSISMTYETGQEAVALKQTCSSYHEHSSLKTNNLSGPIPASLGRLGNIELLHLYQNQLSGSIPKELGNLSSLVDLELSENQLNGSIPASLGRLSNLEMLFLRDNQLSGSIPHEIGNLSKFSELNLDENQLTGVLPQNICLGG</sequence>
<feature type="domain" description="Protein kinase" evidence="22">
    <location>
        <begin position="45"/>
        <end position="308"/>
    </location>
</feature>
<keyword evidence="13" id="KW-0418">Kinase</keyword>
<dbReference type="AlphaFoldDB" id="A0A6A6LE26"/>
<evidence type="ECO:0000256" key="16">
    <source>
        <dbReference type="ARBA" id="ARBA00023136"/>
    </source>
</evidence>
<dbReference type="SUPFAM" id="SSF52047">
    <property type="entry name" value="RNI-like"/>
    <property type="match status" value="1"/>
</dbReference>
<evidence type="ECO:0000256" key="14">
    <source>
        <dbReference type="ARBA" id="ARBA00022840"/>
    </source>
</evidence>
<dbReference type="FunFam" id="3.80.10.10:FF:000719">
    <property type="entry name" value="MDIS1-interacting receptor like kinase 2 isoform A"/>
    <property type="match status" value="1"/>
</dbReference>
<keyword evidence="4" id="KW-1003">Cell membrane</keyword>
<dbReference type="FunFam" id="3.30.200.20:FF:000309">
    <property type="entry name" value="Leucine-rich repeat receptor protein kinase MSP1"/>
    <property type="match status" value="1"/>
</dbReference>
<evidence type="ECO:0000313" key="24">
    <source>
        <dbReference type="Proteomes" id="UP000467840"/>
    </source>
</evidence>
<comment type="catalytic activity">
    <reaction evidence="19">
        <text>L-threonyl-[protein] + ATP = O-phospho-L-threonyl-[protein] + ADP + H(+)</text>
        <dbReference type="Rhea" id="RHEA:46608"/>
        <dbReference type="Rhea" id="RHEA-COMP:11060"/>
        <dbReference type="Rhea" id="RHEA-COMP:11605"/>
        <dbReference type="ChEBI" id="CHEBI:15378"/>
        <dbReference type="ChEBI" id="CHEBI:30013"/>
        <dbReference type="ChEBI" id="CHEBI:30616"/>
        <dbReference type="ChEBI" id="CHEBI:61977"/>
        <dbReference type="ChEBI" id="CHEBI:456216"/>
        <dbReference type="EC" id="2.7.11.1"/>
    </reaction>
</comment>
<dbReference type="InterPro" id="IPR000719">
    <property type="entry name" value="Prot_kinase_dom"/>
</dbReference>
<keyword evidence="24" id="KW-1185">Reference proteome</keyword>
<evidence type="ECO:0000256" key="4">
    <source>
        <dbReference type="ARBA" id="ARBA00022475"/>
    </source>
</evidence>
<keyword evidence="7" id="KW-0433">Leucine-rich repeat</keyword>
<protein>
    <recommendedName>
        <fullName evidence="3">non-specific serine/threonine protein kinase</fullName>
        <ecNumber evidence="3">2.7.11.1</ecNumber>
    </recommendedName>
</protein>
<keyword evidence="14 21" id="KW-0067">ATP-binding</keyword>
<accession>A0A6A6LE26</accession>
<evidence type="ECO:0000256" key="2">
    <source>
        <dbReference type="ARBA" id="ARBA00004479"/>
    </source>
</evidence>
<dbReference type="InterPro" id="IPR032675">
    <property type="entry name" value="LRR_dom_sf"/>
</dbReference>
<dbReference type="GO" id="GO:0005886">
    <property type="term" value="C:plasma membrane"/>
    <property type="evidence" value="ECO:0007669"/>
    <property type="project" value="UniProtKB-SubCell"/>
</dbReference>
<keyword evidence="12 21" id="KW-0547">Nucleotide-binding</keyword>
<evidence type="ECO:0000256" key="13">
    <source>
        <dbReference type="ARBA" id="ARBA00022777"/>
    </source>
</evidence>
<keyword evidence="16" id="KW-0472">Membrane</keyword>
<gene>
    <name evidence="23" type="ORF">GH714_002381</name>
</gene>
<dbReference type="PROSITE" id="PS00109">
    <property type="entry name" value="PROTEIN_KINASE_TYR"/>
    <property type="match status" value="1"/>
</dbReference>
<dbReference type="InterPro" id="IPR008266">
    <property type="entry name" value="Tyr_kinase_AS"/>
</dbReference>